<reference evidence="1 2" key="1">
    <citation type="submission" date="2017-08" db="EMBL/GenBank/DDBJ databases">
        <title>Analysis of Fusobacterium persistence and antibiotic response in human colorectal.</title>
        <authorList>
            <person name="Bullman S."/>
        </authorList>
    </citation>
    <scope>NUCLEOTIDE SEQUENCE [LARGE SCALE GENOMIC DNA]</scope>
    <source>
        <strain evidence="1 2">P2_CP</strain>
    </source>
</reference>
<dbReference type="AlphaFoldDB" id="A0A2G9FJ81"/>
<organism evidence="1 2">
    <name type="scientific">Fusobacterium animalis</name>
    <dbReference type="NCBI Taxonomy" id="76859"/>
    <lineage>
        <taxon>Bacteria</taxon>
        <taxon>Fusobacteriati</taxon>
        <taxon>Fusobacteriota</taxon>
        <taxon>Fusobacteriia</taxon>
        <taxon>Fusobacteriales</taxon>
        <taxon>Fusobacteriaceae</taxon>
        <taxon>Fusobacterium</taxon>
    </lineage>
</organism>
<evidence type="ECO:0008006" key="3">
    <source>
        <dbReference type="Google" id="ProtNLM"/>
    </source>
</evidence>
<gene>
    <name evidence="1" type="ORF">CI114_02205</name>
</gene>
<dbReference type="EMBL" id="NPND01000004">
    <property type="protein sequence ID" value="PIM93225.1"/>
    <property type="molecule type" value="Genomic_DNA"/>
</dbReference>
<accession>A0A2G9FJ81</accession>
<comment type="caution">
    <text evidence="1">The sequence shown here is derived from an EMBL/GenBank/DDBJ whole genome shotgun (WGS) entry which is preliminary data.</text>
</comment>
<proteinExistence type="predicted"/>
<dbReference type="RefSeq" id="WP_158409829.1">
    <property type="nucleotide sequence ID" value="NZ_CP056023.1"/>
</dbReference>
<evidence type="ECO:0000313" key="1">
    <source>
        <dbReference type="EMBL" id="PIM93225.1"/>
    </source>
</evidence>
<evidence type="ECO:0000313" key="2">
    <source>
        <dbReference type="Proteomes" id="UP000230719"/>
    </source>
</evidence>
<dbReference type="Proteomes" id="UP000230719">
    <property type="component" value="Unassembled WGS sequence"/>
</dbReference>
<name>A0A2G9FJ81_9FUSO</name>
<sequence>MFIRELEEKLFDEWQEKEKLEYNIENKKIFVRDGLVDEESYFKAPVKILYLLKEVNGGDKDWDLREFIRGGGQAYTWNNITRWTKGIFRYSEELNWSSLEEINEDSRKETLKHIIAINLKKIPGGHTTDYKKLEDFLKKESNVNYLKQQISLYNPDIIVCCGTGWWYSNYIEKGMKWEKTKRGILYNKENNKLIVSYSHPEARVSSNLLYYGLIDAIKEIF</sequence>
<protein>
    <recommendedName>
        <fullName evidence="3">Uracil-DNA glycosylase-like domain-containing protein</fullName>
    </recommendedName>
</protein>